<name>C3XCK7_OXAFO</name>
<reference evidence="11 12" key="1">
    <citation type="submission" date="2009-02" db="EMBL/GenBank/DDBJ databases">
        <title>The Genome Sequence of Oxalobacter formigenes OXCC13.</title>
        <authorList>
            <consortium name="The Broad Institute Genome Sequencing Platform"/>
            <person name="Ward D."/>
            <person name="Young S.K."/>
            <person name="Kodira C.D."/>
            <person name="Zeng Q."/>
            <person name="Koehrsen M."/>
            <person name="Alvarado L."/>
            <person name="Berlin A."/>
            <person name="Borenstein D."/>
            <person name="Chen Z."/>
            <person name="Engels R."/>
            <person name="Freedman E."/>
            <person name="Gellesch M."/>
            <person name="Goldberg J."/>
            <person name="Griggs A."/>
            <person name="Gujja S."/>
            <person name="Heiman D."/>
            <person name="Hepburn T."/>
            <person name="Howarth C."/>
            <person name="Jen D."/>
            <person name="Larson L."/>
            <person name="Lewis B."/>
            <person name="Mehta T."/>
            <person name="Park D."/>
            <person name="Pearson M."/>
            <person name="Roberts A."/>
            <person name="Saif S."/>
            <person name="Shea T."/>
            <person name="Shenoy N."/>
            <person name="Sisk P."/>
            <person name="Stolte C."/>
            <person name="Sykes S."/>
            <person name="Walk T."/>
            <person name="White J."/>
            <person name="Yandava C."/>
            <person name="Allison M.J."/>
            <person name="Lander E."/>
            <person name="Nusbaum C."/>
            <person name="Galagan J."/>
            <person name="Birren B."/>
        </authorList>
    </citation>
    <scope>NUCLEOTIDE SEQUENCE [LARGE SCALE GENOMIC DNA]</scope>
    <source>
        <strain evidence="11 12">OXCC13</strain>
    </source>
</reference>
<feature type="transmembrane region" description="Helical" evidence="7">
    <location>
        <begin position="92"/>
        <end position="115"/>
    </location>
</feature>
<dbReference type="InterPro" id="IPR011066">
    <property type="entry name" value="MscS_channel_C_sf"/>
</dbReference>
<feature type="domain" description="Mechanosensitive ion channel MscS C-terminal" evidence="9">
    <location>
        <begin position="254"/>
        <end position="338"/>
    </location>
</feature>
<comment type="subcellular location">
    <subcellularLocation>
        <location evidence="1">Cell membrane</location>
        <topology evidence="1">Multi-pass membrane protein</topology>
    </subcellularLocation>
</comment>
<keyword evidence="12" id="KW-1185">Reference proteome</keyword>
<feature type="transmembrane region" description="Helical" evidence="7">
    <location>
        <begin position="135"/>
        <end position="153"/>
    </location>
</feature>
<dbReference type="HOGENOM" id="CLU_037945_0_2_4"/>
<feature type="domain" description="Mechanosensitive ion channel MscS" evidence="8">
    <location>
        <begin position="180"/>
        <end position="246"/>
    </location>
</feature>
<dbReference type="PANTHER" id="PTHR30566:SF25">
    <property type="entry name" value="INNER MEMBRANE PROTEIN"/>
    <property type="match status" value="1"/>
</dbReference>
<evidence type="ECO:0000259" key="8">
    <source>
        <dbReference type="Pfam" id="PF00924"/>
    </source>
</evidence>
<evidence type="ECO:0000313" key="11">
    <source>
        <dbReference type="EMBL" id="EEO30933.1"/>
    </source>
</evidence>
<proteinExistence type="inferred from homology"/>
<dbReference type="RefSeq" id="WP_005882530.1">
    <property type="nucleotide sequence ID" value="NZ_CP019430.1"/>
</dbReference>
<keyword evidence="5 7" id="KW-1133">Transmembrane helix</keyword>
<dbReference type="SUPFAM" id="SSF50182">
    <property type="entry name" value="Sm-like ribonucleoproteins"/>
    <property type="match status" value="1"/>
</dbReference>
<dbReference type="PANTHER" id="PTHR30566">
    <property type="entry name" value="YNAI-RELATED MECHANOSENSITIVE ION CHANNEL"/>
    <property type="match status" value="1"/>
</dbReference>
<feature type="transmembrane region" description="Helical" evidence="7">
    <location>
        <begin position="160"/>
        <end position="182"/>
    </location>
</feature>
<dbReference type="GO" id="GO:0005886">
    <property type="term" value="C:plasma membrane"/>
    <property type="evidence" value="ECO:0007669"/>
    <property type="project" value="UniProtKB-SubCell"/>
</dbReference>
<dbReference type="OrthoDB" id="9775207at2"/>
<evidence type="ECO:0000313" key="12">
    <source>
        <dbReference type="Proteomes" id="UP000005089"/>
    </source>
</evidence>
<evidence type="ECO:0000256" key="6">
    <source>
        <dbReference type="ARBA" id="ARBA00023136"/>
    </source>
</evidence>
<protein>
    <submittedName>
        <fullName evidence="11">Transporter, small conductance mechanosensitive ion channel MscS family protein</fullName>
    </submittedName>
</protein>
<evidence type="ECO:0000256" key="1">
    <source>
        <dbReference type="ARBA" id="ARBA00004651"/>
    </source>
</evidence>
<dbReference type="EMBL" id="GG658170">
    <property type="protein sequence ID" value="EEO30933.1"/>
    <property type="molecule type" value="Genomic_DNA"/>
</dbReference>
<dbReference type="InterPro" id="IPR011014">
    <property type="entry name" value="MscS_channel_TM-2"/>
</dbReference>
<evidence type="ECO:0000256" key="7">
    <source>
        <dbReference type="SAM" id="Phobius"/>
    </source>
</evidence>
<dbReference type="InterPro" id="IPR023408">
    <property type="entry name" value="MscS_beta-dom_sf"/>
</dbReference>
<feature type="transmembrane region" description="Helical" evidence="7">
    <location>
        <begin position="62"/>
        <end position="80"/>
    </location>
</feature>
<accession>C3XCK7</accession>
<dbReference type="Pfam" id="PF21088">
    <property type="entry name" value="MS_channel_1st"/>
    <property type="match status" value="1"/>
</dbReference>
<dbReference type="InterPro" id="IPR010920">
    <property type="entry name" value="LSM_dom_sf"/>
</dbReference>
<evidence type="ECO:0000256" key="5">
    <source>
        <dbReference type="ARBA" id="ARBA00022989"/>
    </source>
</evidence>
<feature type="domain" description="Mechanosensitive ion channel transmembrane helices 2/3" evidence="10">
    <location>
        <begin position="140"/>
        <end position="179"/>
    </location>
</feature>
<dbReference type="AlphaFoldDB" id="C3XCK7"/>
<evidence type="ECO:0000256" key="2">
    <source>
        <dbReference type="ARBA" id="ARBA00008017"/>
    </source>
</evidence>
<keyword evidence="6 7" id="KW-0472">Membrane</keyword>
<organism evidence="11 12">
    <name type="scientific">Oxalobacter formigenes OXCC13</name>
    <dbReference type="NCBI Taxonomy" id="556269"/>
    <lineage>
        <taxon>Bacteria</taxon>
        <taxon>Pseudomonadati</taxon>
        <taxon>Pseudomonadota</taxon>
        <taxon>Betaproteobacteria</taxon>
        <taxon>Burkholderiales</taxon>
        <taxon>Oxalobacteraceae</taxon>
        <taxon>Oxalobacter</taxon>
    </lineage>
</organism>
<dbReference type="InterPro" id="IPR049142">
    <property type="entry name" value="MS_channel_1st"/>
</dbReference>
<dbReference type="InterPro" id="IPR049278">
    <property type="entry name" value="MS_channel_C"/>
</dbReference>
<gene>
    <name evidence="11" type="ORF">OFBG_01961</name>
</gene>
<evidence type="ECO:0000256" key="3">
    <source>
        <dbReference type="ARBA" id="ARBA00022475"/>
    </source>
</evidence>
<keyword evidence="3" id="KW-1003">Cell membrane</keyword>
<dbReference type="SUPFAM" id="SSF82861">
    <property type="entry name" value="Mechanosensitive channel protein MscS (YggB), transmembrane region"/>
    <property type="match status" value="1"/>
</dbReference>
<dbReference type="GO" id="GO:0008381">
    <property type="term" value="F:mechanosensitive monoatomic ion channel activity"/>
    <property type="evidence" value="ECO:0007669"/>
    <property type="project" value="UniProtKB-ARBA"/>
</dbReference>
<dbReference type="Pfam" id="PF21082">
    <property type="entry name" value="MS_channel_3rd"/>
    <property type="match status" value="1"/>
</dbReference>
<dbReference type="GeneID" id="77134027"/>
<evidence type="ECO:0000259" key="10">
    <source>
        <dbReference type="Pfam" id="PF21088"/>
    </source>
</evidence>
<dbReference type="Proteomes" id="UP000005089">
    <property type="component" value="Unassembled WGS sequence"/>
</dbReference>
<dbReference type="eggNOG" id="COG0668">
    <property type="taxonomic scope" value="Bacteria"/>
</dbReference>
<sequence>MRHLKIIYFSNSWEHLLAAGLVILALFLILYTTKQFVSARLFKKASTTTTHWDDILAETVKSTSVITIFVFSLLCGVYILDLPDEVNTVNAHLAAVVFLFQCGLWISKATSSWLAYKASPEFGKDTRHQVMNMHIIGFATKLVIWTIALLLILSNLGINITALIASLGIGGIAVALAVQNILGDLFASLSIAIDKPFEVGDAIVIDDLNGTVKYVGLKTTRLTSISGEELIISNADLLKSRIHNFKKMQERRMVFSIGVTFDTPPEKLHRINRIIEDIFSKIPTTRLDRVHFNTIGQSSLNYEIAYYVKSADYSVALDAQQEVNLSLIEHFAAEKIEFAFPTRTLYLFKDEPVSISQ</sequence>
<evidence type="ECO:0000259" key="9">
    <source>
        <dbReference type="Pfam" id="PF21082"/>
    </source>
</evidence>
<feature type="transmembrane region" description="Helical" evidence="7">
    <location>
        <begin position="12"/>
        <end position="31"/>
    </location>
</feature>
<comment type="similarity">
    <text evidence="2">Belongs to the MscS (TC 1.A.23) family.</text>
</comment>
<dbReference type="InterPro" id="IPR006685">
    <property type="entry name" value="MscS_channel_2nd"/>
</dbReference>
<evidence type="ECO:0000256" key="4">
    <source>
        <dbReference type="ARBA" id="ARBA00022692"/>
    </source>
</evidence>
<dbReference type="Gene3D" id="1.10.287.1260">
    <property type="match status" value="1"/>
</dbReference>
<keyword evidence="4 7" id="KW-0812">Transmembrane</keyword>
<dbReference type="Gene3D" id="2.30.30.60">
    <property type="match status" value="1"/>
</dbReference>
<dbReference type="SUPFAM" id="SSF82689">
    <property type="entry name" value="Mechanosensitive channel protein MscS (YggB), C-terminal domain"/>
    <property type="match status" value="1"/>
</dbReference>
<dbReference type="Gene3D" id="3.30.70.100">
    <property type="match status" value="1"/>
</dbReference>
<dbReference type="Pfam" id="PF00924">
    <property type="entry name" value="MS_channel_2nd"/>
    <property type="match status" value="1"/>
</dbReference>